<dbReference type="OrthoDB" id="5113914at2"/>
<reference evidence="3 4" key="1">
    <citation type="submission" date="2019-08" db="EMBL/GenBank/DDBJ databases">
        <title>Agrococcus lahaulensis sp. nov., isolated from a cold desert of the Indian Himalayas.</title>
        <authorList>
            <person name="Qu J.H."/>
        </authorList>
    </citation>
    <scope>NUCLEOTIDE SEQUENCE [LARGE SCALE GENOMIC DNA]</scope>
    <source>
        <strain evidence="3 4">NS18</strain>
    </source>
</reference>
<keyword evidence="2" id="KW-0732">Signal</keyword>
<gene>
    <name evidence="3" type="ORF">FQ330_05265</name>
</gene>
<accession>A0A5M8QIS6</accession>
<evidence type="ECO:0000256" key="2">
    <source>
        <dbReference type="SAM" id="SignalP"/>
    </source>
</evidence>
<dbReference type="PROSITE" id="PS51257">
    <property type="entry name" value="PROKAR_LIPOPROTEIN"/>
    <property type="match status" value="1"/>
</dbReference>
<feature type="compositionally biased region" description="Pro residues" evidence="1">
    <location>
        <begin position="28"/>
        <end position="53"/>
    </location>
</feature>
<sequence>MRSSARALAPLAVAVVAAALVGCSTAPTPTPQPSIPPGITAPPPTAPAEPPAPEVESSLPPEIAGVDTSAWQQVPVAGVATFRIPPEWSTEEISGGLAVLRADGERQLALTIGATGETLASLPTGCVDAAGTAVGWRTLGLDRQDVTITGATGVAFGAAALQLGEQWIVSMGLRPAAEAQSPRCPIINAFDSEQGLVSFGSETIVTGSGEGAPWAVGSLADAQAYVGSEEFATIRAILMSLELLP</sequence>
<feature type="signal peptide" evidence="2">
    <location>
        <begin position="1"/>
        <end position="26"/>
    </location>
</feature>
<name>A0A5M8QIS6_9MICO</name>
<evidence type="ECO:0000313" key="3">
    <source>
        <dbReference type="EMBL" id="KAA6435168.1"/>
    </source>
</evidence>
<feature type="chain" id="PRO_5024340488" evidence="2">
    <location>
        <begin position="27"/>
        <end position="245"/>
    </location>
</feature>
<evidence type="ECO:0000313" key="4">
    <source>
        <dbReference type="Proteomes" id="UP000323221"/>
    </source>
</evidence>
<feature type="region of interest" description="Disordered" evidence="1">
    <location>
        <begin position="27"/>
        <end position="60"/>
    </location>
</feature>
<dbReference type="AlphaFoldDB" id="A0A5M8QIS6"/>
<proteinExistence type="predicted"/>
<dbReference type="Proteomes" id="UP000323221">
    <property type="component" value="Unassembled WGS sequence"/>
</dbReference>
<keyword evidence="4" id="KW-1185">Reference proteome</keyword>
<dbReference type="EMBL" id="VOIR01000012">
    <property type="protein sequence ID" value="KAA6435168.1"/>
    <property type="molecule type" value="Genomic_DNA"/>
</dbReference>
<comment type="caution">
    <text evidence="3">The sequence shown here is derived from an EMBL/GenBank/DDBJ whole genome shotgun (WGS) entry which is preliminary data.</text>
</comment>
<dbReference type="RefSeq" id="WP_146355767.1">
    <property type="nucleotide sequence ID" value="NZ_VOIR01000012.1"/>
</dbReference>
<protein>
    <submittedName>
        <fullName evidence="3">Uncharacterized protein</fullName>
    </submittedName>
</protein>
<evidence type="ECO:0000256" key="1">
    <source>
        <dbReference type="SAM" id="MobiDB-lite"/>
    </source>
</evidence>
<organism evidence="3 4">
    <name type="scientific">Agrococcus sediminis</name>
    <dbReference type="NCBI Taxonomy" id="2599924"/>
    <lineage>
        <taxon>Bacteria</taxon>
        <taxon>Bacillati</taxon>
        <taxon>Actinomycetota</taxon>
        <taxon>Actinomycetes</taxon>
        <taxon>Micrococcales</taxon>
        <taxon>Microbacteriaceae</taxon>
        <taxon>Agrococcus</taxon>
    </lineage>
</organism>